<feature type="region of interest" description="Disordered" evidence="1">
    <location>
        <begin position="1"/>
        <end position="27"/>
    </location>
</feature>
<protein>
    <submittedName>
        <fullName evidence="3">Uncharacterized protein</fullName>
    </submittedName>
</protein>
<evidence type="ECO:0000313" key="4">
    <source>
        <dbReference type="Proteomes" id="UP000321393"/>
    </source>
</evidence>
<organism evidence="3 5">
    <name type="scientific">Cucumis melo var. makuwa</name>
    <name type="common">Oriental melon</name>
    <dbReference type="NCBI Taxonomy" id="1194695"/>
    <lineage>
        <taxon>Eukaryota</taxon>
        <taxon>Viridiplantae</taxon>
        <taxon>Streptophyta</taxon>
        <taxon>Embryophyta</taxon>
        <taxon>Tracheophyta</taxon>
        <taxon>Spermatophyta</taxon>
        <taxon>Magnoliopsida</taxon>
        <taxon>eudicotyledons</taxon>
        <taxon>Gunneridae</taxon>
        <taxon>Pentapetalae</taxon>
        <taxon>rosids</taxon>
        <taxon>fabids</taxon>
        <taxon>Cucurbitales</taxon>
        <taxon>Cucurbitaceae</taxon>
        <taxon>Benincaseae</taxon>
        <taxon>Cucumis</taxon>
    </lineage>
</organism>
<comment type="caution">
    <text evidence="3">The sequence shown here is derived from an EMBL/GenBank/DDBJ whole genome shotgun (WGS) entry which is preliminary data.</text>
</comment>
<evidence type="ECO:0000256" key="1">
    <source>
        <dbReference type="SAM" id="MobiDB-lite"/>
    </source>
</evidence>
<dbReference type="EMBL" id="SSTE01017007">
    <property type="protein sequence ID" value="KAA0040967.1"/>
    <property type="molecule type" value="Genomic_DNA"/>
</dbReference>
<proteinExistence type="predicted"/>
<accession>A0A5D3D9Q0</accession>
<dbReference type="AlphaFoldDB" id="A0A5D3D9Q0"/>
<evidence type="ECO:0000313" key="2">
    <source>
        <dbReference type="EMBL" id="KAA0040967.1"/>
    </source>
</evidence>
<name>A0A5D3D9Q0_CUCMM</name>
<dbReference type="Proteomes" id="UP000321947">
    <property type="component" value="Unassembled WGS sequence"/>
</dbReference>
<gene>
    <name evidence="3" type="ORF">E5676_scaffold708G00160</name>
    <name evidence="2" type="ORF">E6C27_scaffold125G001690</name>
</gene>
<sequence length="125" mass="13899">MTVGGKDIGSPSSKGDAYPKTMRNPESSQWVGEKVVSNFFKKVTIYKARQLDEKTSAIKEALTLMEQLRGDTKLFRKSHKSEAIYQQELVVAKLQDEVNTLESTPIITEEATEALATICRSMEAA</sequence>
<evidence type="ECO:0000313" key="5">
    <source>
        <dbReference type="Proteomes" id="UP000321947"/>
    </source>
</evidence>
<reference evidence="4 5" key="1">
    <citation type="submission" date="2019-08" db="EMBL/GenBank/DDBJ databases">
        <title>Draft genome sequences of two oriental melons (Cucumis melo L. var makuwa).</title>
        <authorList>
            <person name="Kwon S.-Y."/>
        </authorList>
    </citation>
    <scope>NUCLEOTIDE SEQUENCE [LARGE SCALE GENOMIC DNA]</scope>
    <source>
        <strain evidence="5">cv. Chang Bougi</strain>
        <strain evidence="4">cv. SW 3</strain>
        <tissue evidence="3">Leaf</tissue>
    </source>
</reference>
<dbReference type="Proteomes" id="UP000321393">
    <property type="component" value="Unassembled WGS sequence"/>
</dbReference>
<evidence type="ECO:0000313" key="3">
    <source>
        <dbReference type="EMBL" id="TYK20291.1"/>
    </source>
</evidence>
<dbReference type="EMBL" id="SSTD01006392">
    <property type="protein sequence ID" value="TYK20291.1"/>
    <property type="molecule type" value="Genomic_DNA"/>
</dbReference>